<feature type="coiled-coil region" evidence="1">
    <location>
        <begin position="1"/>
        <end position="28"/>
    </location>
</feature>
<dbReference type="AlphaFoldDB" id="A0A5N6L086"/>
<dbReference type="Proteomes" id="UP000327013">
    <property type="component" value="Unassembled WGS sequence"/>
</dbReference>
<evidence type="ECO:0000256" key="1">
    <source>
        <dbReference type="SAM" id="Coils"/>
    </source>
</evidence>
<evidence type="ECO:0000313" key="2">
    <source>
        <dbReference type="EMBL" id="KAB8420578.1"/>
    </source>
</evidence>
<comment type="caution">
    <text evidence="2">The sequence shown here is derived from an EMBL/GenBank/DDBJ whole genome shotgun (WGS) entry which is preliminary data.</text>
</comment>
<keyword evidence="3" id="KW-1185">Reference proteome</keyword>
<evidence type="ECO:0000313" key="3">
    <source>
        <dbReference type="Proteomes" id="UP000327013"/>
    </source>
</evidence>
<protein>
    <submittedName>
        <fullName evidence="2">Uncharacterized protein</fullName>
    </submittedName>
</protein>
<proteinExistence type="predicted"/>
<reference evidence="2 3" key="1">
    <citation type="submission" date="2019-06" db="EMBL/GenBank/DDBJ databases">
        <title>A chromosomal-level reference genome of Carpinus fangiana (Coryloideae, Betulaceae).</title>
        <authorList>
            <person name="Yang X."/>
            <person name="Wang Z."/>
            <person name="Zhang L."/>
            <person name="Hao G."/>
            <person name="Liu J."/>
            <person name="Yang Y."/>
        </authorList>
    </citation>
    <scope>NUCLEOTIDE SEQUENCE [LARGE SCALE GENOMIC DNA]</scope>
    <source>
        <strain evidence="2">Cfa_2016G</strain>
        <tissue evidence="2">Leaf</tissue>
    </source>
</reference>
<name>A0A5N6L086_9ROSI</name>
<gene>
    <name evidence="2" type="ORF">FH972_024973</name>
</gene>
<accession>A0A5N6L086</accession>
<dbReference type="EMBL" id="VIBQ01000032">
    <property type="protein sequence ID" value="KAB8420578.1"/>
    <property type="molecule type" value="Genomic_DNA"/>
</dbReference>
<keyword evidence="1" id="KW-0175">Coiled coil</keyword>
<organism evidence="2 3">
    <name type="scientific">Carpinus fangiana</name>
    <dbReference type="NCBI Taxonomy" id="176857"/>
    <lineage>
        <taxon>Eukaryota</taxon>
        <taxon>Viridiplantae</taxon>
        <taxon>Streptophyta</taxon>
        <taxon>Embryophyta</taxon>
        <taxon>Tracheophyta</taxon>
        <taxon>Spermatophyta</taxon>
        <taxon>Magnoliopsida</taxon>
        <taxon>eudicotyledons</taxon>
        <taxon>Gunneridae</taxon>
        <taxon>Pentapetalae</taxon>
        <taxon>rosids</taxon>
        <taxon>fabids</taxon>
        <taxon>Fagales</taxon>
        <taxon>Betulaceae</taxon>
        <taxon>Carpinus</taxon>
    </lineage>
</organism>
<sequence>MATDEERIQKLEVDMLEVKESIQKLTQTTDAIKHILKELSEHFAIFLGEFSTHFAKCHDESSCHLEKETKELSCSSRQSLV</sequence>